<dbReference type="GO" id="GO:0006508">
    <property type="term" value="P:proteolysis"/>
    <property type="evidence" value="ECO:0007669"/>
    <property type="project" value="InterPro"/>
</dbReference>
<feature type="signal peptide" evidence="2">
    <location>
        <begin position="1"/>
        <end position="20"/>
    </location>
</feature>
<keyword evidence="1" id="KW-0378">Hydrolase</keyword>
<evidence type="ECO:0000313" key="4">
    <source>
        <dbReference type="EMBL" id="BBI21299.1"/>
    </source>
</evidence>
<evidence type="ECO:0000256" key="1">
    <source>
        <dbReference type="ARBA" id="ARBA00022801"/>
    </source>
</evidence>
<dbReference type="InterPro" id="IPR029058">
    <property type="entry name" value="AB_hydrolase_fold"/>
</dbReference>
<dbReference type="Proteomes" id="UP000290057">
    <property type="component" value="Chromosome"/>
</dbReference>
<dbReference type="AlphaFoldDB" id="A0A3T1CJY4"/>
<protein>
    <submittedName>
        <fullName evidence="4">Peptidase S9</fullName>
    </submittedName>
</protein>
<proteinExistence type="predicted"/>
<dbReference type="PANTHER" id="PTHR42776">
    <property type="entry name" value="SERINE PEPTIDASE S9 FAMILY MEMBER"/>
    <property type="match status" value="1"/>
</dbReference>
<keyword evidence="2" id="KW-0732">Signal</keyword>
<organism evidence="4 5">
    <name type="scientific">Qipengyuania flava</name>
    <dbReference type="NCBI Taxonomy" id="192812"/>
    <lineage>
        <taxon>Bacteria</taxon>
        <taxon>Pseudomonadati</taxon>
        <taxon>Pseudomonadota</taxon>
        <taxon>Alphaproteobacteria</taxon>
        <taxon>Sphingomonadales</taxon>
        <taxon>Erythrobacteraceae</taxon>
        <taxon>Qipengyuania</taxon>
    </lineage>
</organism>
<dbReference type="Gene3D" id="3.40.50.1820">
    <property type="entry name" value="alpha/beta hydrolase"/>
    <property type="match status" value="1"/>
</dbReference>
<dbReference type="EMBL" id="AP019389">
    <property type="protein sequence ID" value="BBI21299.1"/>
    <property type="molecule type" value="Genomic_DNA"/>
</dbReference>
<reference evidence="4 5" key="1">
    <citation type="submission" date="2019-01" db="EMBL/GenBank/DDBJ databases">
        <title>Complete genome sequence of Erythrobacter flavus KJ5.</title>
        <authorList>
            <person name="Kanesaki Y."/>
            <person name="Brotosudarmo T."/>
            <person name="Moriuchi R."/>
            <person name="Awai K."/>
        </authorList>
    </citation>
    <scope>NUCLEOTIDE SEQUENCE [LARGE SCALE GENOMIC DNA]</scope>
    <source>
        <strain evidence="4 5">KJ5</strain>
    </source>
</reference>
<dbReference type="RefSeq" id="WP_130586832.1">
    <property type="nucleotide sequence ID" value="NZ_AP019389.1"/>
</dbReference>
<accession>A0A3T1CJY4</accession>
<dbReference type="PANTHER" id="PTHR42776:SF27">
    <property type="entry name" value="DIPEPTIDYL PEPTIDASE FAMILY MEMBER 6"/>
    <property type="match status" value="1"/>
</dbReference>
<gene>
    <name evidence="4" type="ORF">EKJ_21460</name>
</gene>
<dbReference type="GO" id="GO:0004252">
    <property type="term" value="F:serine-type endopeptidase activity"/>
    <property type="evidence" value="ECO:0007669"/>
    <property type="project" value="TreeGrafter"/>
</dbReference>
<keyword evidence="5" id="KW-1185">Reference proteome</keyword>
<feature type="domain" description="Peptidase S9 prolyl oligopeptidase catalytic" evidence="3">
    <location>
        <begin position="437"/>
        <end position="644"/>
    </location>
</feature>
<name>A0A3T1CJY4_9SPHN</name>
<evidence type="ECO:0000313" key="5">
    <source>
        <dbReference type="Proteomes" id="UP000290057"/>
    </source>
</evidence>
<dbReference type="Pfam" id="PF00326">
    <property type="entry name" value="Peptidase_S9"/>
    <property type="match status" value="1"/>
</dbReference>
<dbReference type="InterPro" id="IPR001375">
    <property type="entry name" value="Peptidase_S9_cat"/>
</dbReference>
<evidence type="ECO:0000259" key="3">
    <source>
        <dbReference type="Pfam" id="PF00326"/>
    </source>
</evidence>
<evidence type="ECO:0000256" key="2">
    <source>
        <dbReference type="SAM" id="SignalP"/>
    </source>
</evidence>
<dbReference type="SUPFAM" id="SSF82171">
    <property type="entry name" value="DPP6 N-terminal domain-like"/>
    <property type="match status" value="1"/>
</dbReference>
<sequence>MFRYSALVASLFISNPVSLAAQDGQAAQVSADTVPPVIAASAFAKRSPFTMLRVSPDGAMIATRARSGGKEFVALIDASTQKLVRRYAVGEGNEIGNIRWAGSNQLLISLVGTVERAGDAFTATRLAYVHTDTGRMELLGDFGTRDGDNVIFVAEDGSYALVSVQRLRTQYPTVMRYDFGAEVNATIAQYPIEGVWNWYADEDGVVRLGLGRNSRKLLVHYRSGPDAKFRVVEKIKDVDVEDKYLHVTYIRAGSDLAYALTENGEGRVGLYTFDLATREPLDLIYENPHADIDSVLFRDGKPVGVFWTGDSSEAHWLDANYEATYSALSAALSEEQIWIASRSEEDDRLVVWAGGAADPGAYYVFTPGEGRLSLLMESRPDIDERQLAQPKAIGYTARDGTEIRAILTLPKGREPKDLPLIILPHGGPFGVHDTLDYSDEVQLLANRGYAVLQPNFRGSGGYGEKFVELGYGQIGRAMQDDLDDAMDWAVAEGIADKDRVCLVGASYGGYASLWGVLRNPERYRCAASFAGVTDWDLILKHDDRFFMNWASQKHEEKIVGEENFDLDTVSPYRLAESLSRPVLIAQGKDDTIVPWSQHTKFRSAVKKSSITPVELVFEDEGHGFDEPENEQKWFEELTAFLAEHNPPD</sequence>
<feature type="chain" id="PRO_5019073862" evidence="2">
    <location>
        <begin position="21"/>
        <end position="648"/>
    </location>
</feature>
<dbReference type="SUPFAM" id="SSF53474">
    <property type="entry name" value="alpha/beta-Hydrolases"/>
    <property type="match status" value="1"/>
</dbReference>